<dbReference type="GO" id="GO:0030313">
    <property type="term" value="C:cell envelope"/>
    <property type="evidence" value="ECO:0007669"/>
    <property type="project" value="UniProtKB-SubCell"/>
</dbReference>
<reference evidence="6 7" key="1">
    <citation type="submission" date="2013-06" db="EMBL/GenBank/DDBJ databases">
        <authorList>
            <person name="Weinstock G."/>
            <person name="Sodergren E."/>
            <person name="Clifton S."/>
            <person name="Fulton L."/>
            <person name="Fulton B."/>
            <person name="Courtney L."/>
            <person name="Fronick C."/>
            <person name="Harrison M."/>
            <person name="Strong C."/>
            <person name="Farmer C."/>
            <person name="Delahaunty K."/>
            <person name="Markovic C."/>
            <person name="Hall O."/>
            <person name="Minx P."/>
            <person name="Tomlinson C."/>
            <person name="Mitreva M."/>
            <person name="Nelson J."/>
            <person name="Hou S."/>
            <person name="Wollam A."/>
            <person name="Pepin K.H."/>
            <person name="Johnson M."/>
            <person name="Bhonagiri V."/>
            <person name="Nash W.E."/>
            <person name="Warren W."/>
            <person name="Chinwalla A."/>
            <person name="Mardis E.R."/>
            <person name="Wilson R.K."/>
        </authorList>
    </citation>
    <scope>NUCLEOTIDE SEQUENCE [LARGE SCALE GENOMIC DNA]</scope>
    <source>
        <strain evidence="6 7">ATCC 51271</strain>
    </source>
</reference>
<feature type="domain" description="Bacterial repeat" evidence="5">
    <location>
        <begin position="322"/>
        <end position="370"/>
    </location>
</feature>
<dbReference type="Proteomes" id="UP000018227">
    <property type="component" value="Unassembled WGS sequence"/>
</dbReference>
<feature type="chain" id="PRO_5004712750" evidence="4">
    <location>
        <begin position="33"/>
        <end position="646"/>
    </location>
</feature>
<keyword evidence="3" id="KW-0472">Membrane</keyword>
<dbReference type="STRING" id="592026.GCWU0000282_001692"/>
<evidence type="ECO:0000256" key="2">
    <source>
        <dbReference type="SAM" id="MobiDB-lite"/>
    </source>
</evidence>
<dbReference type="InterPro" id="IPR044060">
    <property type="entry name" value="Bacterial_rp_domain"/>
</dbReference>
<feature type="transmembrane region" description="Helical" evidence="3">
    <location>
        <begin position="621"/>
        <end position="641"/>
    </location>
</feature>
<feature type="compositionally biased region" description="Polar residues" evidence="2">
    <location>
        <begin position="542"/>
        <end position="558"/>
    </location>
</feature>
<comment type="subcellular location">
    <subcellularLocation>
        <location evidence="1">Cell envelope</location>
    </subcellularLocation>
</comment>
<feature type="compositionally biased region" description="Low complexity" evidence="2">
    <location>
        <begin position="517"/>
        <end position="539"/>
    </location>
</feature>
<organism evidence="6 7">
    <name type="scientific">Catonella morbi ATCC 51271</name>
    <dbReference type="NCBI Taxonomy" id="592026"/>
    <lineage>
        <taxon>Bacteria</taxon>
        <taxon>Bacillati</taxon>
        <taxon>Bacillota</taxon>
        <taxon>Clostridia</taxon>
        <taxon>Lachnospirales</taxon>
        <taxon>Lachnospiraceae</taxon>
        <taxon>Catonella</taxon>
    </lineage>
</organism>
<evidence type="ECO:0000256" key="3">
    <source>
        <dbReference type="SAM" id="Phobius"/>
    </source>
</evidence>
<keyword evidence="3" id="KW-0812">Transmembrane</keyword>
<dbReference type="Pfam" id="PF09479">
    <property type="entry name" value="Flg_new"/>
    <property type="match status" value="1"/>
</dbReference>
<sequence length="646" mass="69910">MKYIKQTFYCATPAIMLALCLFCNVFTQIALAADITLNLKYTVENAEAYYVITKGETPSTLQVISEGHVVSGQLSQVTFNDSEKIRIIYFVKPAEGYLLTGAGTTGKGNISAIHELKDPSKFNRTEAHVPQEVIERLENEGYKLAWGYTRHAGNRNHLDDRVDGYRPKVETTITHNASNIEVGQTLTMNIVVKPQRPFRNNQDNRTYETSIPDGATKVTIDGNKIITVTDLTKENNNEYRGTVSYVITEDDVKVNNHTVVVNSRVDYTLDLSVNTGDYQGARTRTTTRVDATPGTATFNLVSSPIRKLEYDLGYVGAPSIPSETHNSGNSVNVNAITSTRDGYEFAGWSYKDSVGNTVILQPSDTFSMPDRVSGTKLVALWKTGLTVDNNNGESVLQDSAIVGQPISLVRPVKEGYVFLGWKDSDGNTYGADKTVIMPDKRFTLLALWRSLSEGNASVFPDEDDLNDGNVTATDNKLATGSSIKTATESSIKTATDSGVKPVTGSSIKKATGKKNKSATGSKSKTSIGSKNESGNGSKGKQAESSSDKQAAGSNSKQAADSGDKIIGKSRKWSNNGQIEELNIDPSANPAAGLNIEPDAASLMGKNKARGTLPRTGGTTDISFWLGLFILSTLFVSSISNYRRKSV</sequence>
<dbReference type="OrthoDB" id="1999899at2"/>
<evidence type="ECO:0000256" key="4">
    <source>
        <dbReference type="SAM" id="SignalP"/>
    </source>
</evidence>
<evidence type="ECO:0000313" key="7">
    <source>
        <dbReference type="Proteomes" id="UP000018227"/>
    </source>
</evidence>
<proteinExistence type="predicted"/>
<dbReference type="InterPro" id="IPR042229">
    <property type="entry name" value="Listeria/Bacterioides_rpt_sf"/>
</dbReference>
<feature type="region of interest" description="Disordered" evidence="2">
    <location>
        <begin position="484"/>
        <end position="573"/>
    </location>
</feature>
<dbReference type="Pfam" id="PF18998">
    <property type="entry name" value="Flg_new_2"/>
    <property type="match status" value="1"/>
</dbReference>
<evidence type="ECO:0000256" key="1">
    <source>
        <dbReference type="ARBA" id="ARBA00004196"/>
    </source>
</evidence>
<evidence type="ECO:0000313" key="6">
    <source>
        <dbReference type="EMBL" id="ESL02822.1"/>
    </source>
</evidence>
<dbReference type="Gene3D" id="2.60.40.4270">
    <property type="entry name" value="Listeria-Bacteroides repeat domain"/>
    <property type="match status" value="1"/>
</dbReference>
<dbReference type="AlphaFoldDB" id="V2Y405"/>
<accession>V2Y405</accession>
<dbReference type="HOGENOM" id="CLU_423727_0_0_9"/>
<keyword evidence="7" id="KW-1185">Reference proteome</keyword>
<dbReference type="RefSeq" id="WP_023354564.1">
    <property type="nucleotide sequence ID" value="NZ_KI535368.1"/>
</dbReference>
<feature type="compositionally biased region" description="Polar residues" evidence="2">
    <location>
        <begin position="484"/>
        <end position="496"/>
    </location>
</feature>
<keyword evidence="3" id="KW-1133">Transmembrane helix</keyword>
<name>V2Y405_9FIRM</name>
<feature type="signal peptide" evidence="4">
    <location>
        <begin position="1"/>
        <end position="32"/>
    </location>
</feature>
<gene>
    <name evidence="6" type="ORF">GCWU0000282_001692</name>
</gene>
<dbReference type="EMBL" id="ACIL03000013">
    <property type="protein sequence ID" value="ESL02822.1"/>
    <property type="molecule type" value="Genomic_DNA"/>
</dbReference>
<comment type="caution">
    <text evidence="6">The sequence shown here is derived from an EMBL/GenBank/DDBJ whole genome shotgun (WGS) entry which is preliminary data.</text>
</comment>
<dbReference type="InterPro" id="IPR013378">
    <property type="entry name" value="InlB-like_B-rpt"/>
</dbReference>
<keyword evidence="4" id="KW-0732">Signal</keyword>
<evidence type="ECO:0000259" key="5">
    <source>
        <dbReference type="Pfam" id="PF18998"/>
    </source>
</evidence>
<protein>
    <submittedName>
        <fullName evidence="6">Repeat protein</fullName>
    </submittedName>
</protein>